<organism evidence="1">
    <name type="scientific">marine sediment metagenome</name>
    <dbReference type="NCBI Taxonomy" id="412755"/>
    <lineage>
        <taxon>unclassified sequences</taxon>
        <taxon>metagenomes</taxon>
        <taxon>ecological metagenomes</taxon>
    </lineage>
</organism>
<sequence length="53" mass="6401">GIERIRTAVQAFAELRLATRPRCHFRSAKIVFLEETRFKYRYFFKIYGCDLVI</sequence>
<name>A0A0F9BE41_9ZZZZ</name>
<reference evidence="1" key="1">
    <citation type="journal article" date="2015" name="Nature">
        <title>Complex archaea that bridge the gap between prokaryotes and eukaryotes.</title>
        <authorList>
            <person name="Spang A."/>
            <person name="Saw J.H."/>
            <person name="Jorgensen S.L."/>
            <person name="Zaremba-Niedzwiedzka K."/>
            <person name="Martijn J."/>
            <person name="Lind A.E."/>
            <person name="van Eijk R."/>
            <person name="Schleper C."/>
            <person name="Guy L."/>
            <person name="Ettema T.J."/>
        </authorList>
    </citation>
    <scope>NUCLEOTIDE SEQUENCE</scope>
</reference>
<gene>
    <name evidence="1" type="ORF">LCGC14_2738800</name>
</gene>
<dbReference type="EMBL" id="LAZR01049768">
    <property type="protein sequence ID" value="KKK88869.1"/>
    <property type="molecule type" value="Genomic_DNA"/>
</dbReference>
<comment type="caution">
    <text evidence="1">The sequence shown here is derived from an EMBL/GenBank/DDBJ whole genome shotgun (WGS) entry which is preliminary data.</text>
</comment>
<proteinExistence type="predicted"/>
<feature type="non-terminal residue" evidence="1">
    <location>
        <position position="1"/>
    </location>
</feature>
<dbReference type="AlphaFoldDB" id="A0A0F9BE41"/>
<accession>A0A0F9BE41</accession>
<evidence type="ECO:0000313" key="1">
    <source>
        <dbReference type="EMBL" id="KKK88869.1"/>
    </source>
</evidence>
<protein>
    <submittedName>
        <fullName evidence="1">Uncharacterized protein</fullName>
    </submittedName>
</protein>